<dbReference type="AlphaFoldDB" id="A0A0A8ZP49"/>
<dbReference type="EMBL" id="GBRH01258412">
    <property type="protein sequence ID" value="JAD39483.1"/>
    <property type="molecule type" value="Transcribed_RNA"/>
</dbReference>
<evidence type="ECO:0000313" key="1">
    <source>
        <dbReference type="EMBL" id="JAD39483.1"/>
    </source>
</evidence>
<reference evidence="1" key="2">
    <citation type="journal article" date="2015" name="Data Brief">
        <title>Shoot transcriptome of the giant reed, Arundo donax.</title>
        <authorList>
            <person name="Barrero R.A."/>
            <person name="Guerrero F.D."/>
            <person name="Moolhuijzen P."/>
            <person name="Goolsby J.A."/>
            <person name="Tidwell J."/>
            <person name="Bellgard S.E."/>
            <person name="Bellgard M.I."/>
        </authorList>
    </citation>
    <scope>NUCLEOTIDE SEQUENCE</scope>
    <source>
        <tissue evidence="1">Shoot tissue taken approximately 20 cm above the soil surface</tissue>
    </source>
</reference>
<accession>A0A0A8ZP49</accession>
<reference evidence="1" key="1">
    <citation type="submission" date="2014-09" db="EMBL/GenBank/DDBJ databases">
        <authorList>
            <person name="Magalhaes I.L.F."/>
            <person name="Oliveira U."/>
            <person name="Santos F.R."/>
            <person name="Vidigal T.H.D.A."/>
            <person name="Brescovit A.D."/>
            <person name="Santos A.J."/>
        </authorList>
    </citation>
    <scope>NUCLEOTIDE SEQUENCE</scope>
    <source>
        <tissue evidence="1">Shoot tissue taken approximately 20 cm above the soil surface</tissue>
    </source>
</reference>
<protein>
    <submittedName>
        <fullName evidence="1">Uncharacterized protein</fullName>
    </submittedName>
</protein>
<name>A0A0A8ZP49_ARUDO</name>
<sequence>MISSDACRSFRICSMWMDLGGLDVFGC</sequence>
<proteinExistence type="predicted"/>
<organism evidence="1">
    <name type="scientific">Arundo donax</name>
    <name type="common">Giant reed</name>
    <name type="synonym">Donax arundinaceus</name>
    <dbReference type="NCBI Taxonomy" id="35708"/>
    <lineage>
        <taxon>Eukaryota</taxon>
        <taxon>Viridiplantae</taxon>
        <taxon>Streptophyta</taxon>
        <taxon>Embryophyta</taxon>
        <taxon>Tracheophyta</taxon>
        <taxon>Spermatophyta</taxon>
        <taxon>Magnoliopsida</taxon>
        <taxon>Liliopsida</taxon>
        <taxon>Poales</taxon>
        <taxon>Poaceae</taxon>
        <taxon>PACMAD clade</taxon>
        <taxon>Arundinoideae</taxon>
        <taxon>Arundineae</taxon>
        <taxon>Arundo</taxon>
    </lineage>
</organism>